<keyword evidence="2" id="KW-1185">Reference proteome</keyword>
<evidence type="ECO:0000313" key="1">
    <source>
        <dbReference type="EMBL" id="QVL33180.1"/>
    </source>
</evidence>
<name>A0A8E6B6T9_9BACT</name>
<dbReference type="AlphaFoldDB" id="A0A8E6B6T9"/>
<protein>
    <submittedName>
        <fullName evidence="1">Uncharacterized protein</fullName>
    </submittedName>
</protein>
<sequence>MKFRTDFQIRFKAGSLPTDDRLIPEDFYKLDLFTWTGDAEFSKRLTIRLSSLEGNEDVDSQNHEVELNRTEVKALYEWLRFVHANMAEDSSLNSSADCNCDEEDLMKYSPGLRVSTQM</sequence>
<dbReference type="RefSeq" id="WP_213498070.1">
    <property type="nucleotide sequence ID" value="NZ_CP074694.1"/>
</dbReference>
<gene>
    <name evidence="1" type="ORF">KIH39_04480</name>
</gene>
<evidence type="ECO:0000313" key="2">
    <source>
        <dbReference type="Proteomes" id="UP000676194"/>
    </source>
</evidence>
<reference evidence="1" key="1">
    <citation type="submission" date="2021-05" db="EMBL/GenBank/DDBJ databases">
        <title>Complete genome sequence of the cellulolytic planctomycete Telmatocola sphagniphila SP2T and characterization of the first cellulase from planctomycetes.</title>
        <authorList>
            <person name="Rakitin A.L."/>
            <person name="Beletsky A.V."/>
            <person name="Naumoff D.G."/>
            <person name="Kulichevskaya I.S."/>
            <person name="Mardanov A.V."/>
            <person name="Ravin N.V."/>
            <person name="Dedysh S.N."/>
        </authorList>
    </citation>
    <scope>NUCLEOTIDE SEQUENCE</scope>
    <source>
        <strain evidence="1">SP2T</strain>
    </source>
</reference>
<organism evidence="1 2">
    <name type="scientific">Telmatocola sphagniphila</name>
    <dbReference type="NCBI Taxonomy" id="1123043"/>
    <lineage>
        <taxon>Bacteria</taxon>
        <taxon>Pseudomonadati</taxon>
        <taxon>Planctomycetota</taxon>
        <taxon>Planctomycetia</taxon>
        <taxon>Gemmatales</taxon>
        <taxon>Gemmataceae</taxon>
    </lineage>
</organism>
<accession>A0A8E6B6T9</accession>
<proteinExistence type="predicted"/>
<dbReference type="KEGG" id="tsph:KIH39_04480"/>
<dbReference type="EMBL" id="CP074694">
    <property type="protein sequence ID" value="QVL33180.1"/>
    <property type="molecule type" value="Genomic_DNA"/>
</dbReference>
<dbReference type="Proteomes" id="UP000676194">
    <property type="component" value="Chromosome"/>
</dbReference>